<reference evidence="3" key="1">
    <citation type="submission" date="2023-07" db="EMBL/GenBank/DDBJ databases">
        <title>Conexibacter stalactiti sp. nov., isolated from stalactites in a lava cave and emended description of the genus Conexibacter.</title>
        <authorList>
            <person name="Lee S.D."/>
        </authorList>
    </citation>
    <scope>NUCLEOTIDE SEQUENCE [LARGE SCALE GENOMIC DNA]</scope>
    <source>
        <strain evidence="3">KCTC 39840</strain>
    </source>
</reference>
<protein>
    <submittedName>
        <fullName evidence="2">Siderophore-interacting protein</fullName>
    </submittedName>
</protein>
<organism evidence="2 3">
    <name type="scientific">Conexibacter stalactiti</name>
    <dbReference type="NCBI Taxonomy" id="1940611"/>
    <lineage>
        <taxon>Bacteria</taxon>
        <taxon>Bacillati</taxon>
        <taxon>Actinomycetota</taxon>
        <taxon>Thermoleophilia</taxon>
        <taxon>Solirubrobacterales</taxon>
        <taxon>Conexibacteraceae</taxon>
        <taxon>Conexibacter</taxon>
    </lineage>
</organism>
<dbReference type="EMBL" id="JAWSTH010000037">
    <property type="protein sequence ID" value="MDW5595660.1"/>
    <property type="molecule type" value="Genomic_DNA"/>
</dbReference>
<dbReference type="InterPro" id="IPR017938">
    <property type="entry name" value="Riboflavin_synthase-like_b-brl"/>
</dbReference>
<evidence type="ECO:0000313" key="2">
    <source>
        <dbReference type="EMBL" id="MDW5595660.1"/>
    </source>
</evidence>
<dbReference type="Gene3D" id="3.40.50.80">
    <property type="entry name" value="Nucleotide-binding domain of ferredoxin-NADP reductase (FNR) module"/>
    <property type="match status" value="1"/>
</dbReference>
<dbReference type="Proteomes" id="UP001284601">
    <property type="component" value="Unassembled WGS sequence"/>
</dbReference>
<dbReference type="InterPro" id="IPR017927">
    <property type="entry name" value="FAD-bd_FR_type"/>
</dbReference>
<feature type="domain" description="FAD-binding FR-type" evidence="1">
    <location>
        <begin position="17"/>
        <end position="141"/>
    </location>
</feature>
<dbReference type="PANTHER" id="PTHR30157">
    <property type="entry name" value="FERRIC REDUCTASE, NADPH-DEPENDENT"/>
    <property type="match status" value="1"/>
</dbReference>
<keyword evidence="3" id="KW-1185">Reference proteome</keyword>
<dbReference type="SUPFAM" id="SSF63380">
    <property type="entry name" value="Riboflavin synthase domain-like"/>
    <property type="match status" value="1"/>
</dbReference>
<dbReference type="InterPro" id="IPR007037">
    <property type="entry name" value="SIP_rossman_dom"/>
</dbReference>
<dbReference type="PANTHER" id="PTHR30157:SF0">
    <property type="entry name" value="NADPH-DEPENDENT FERRIC-CHELATE REDUCTASE"/>
    <property type="match status" value="1"/>
</dbReference>
<dbReference type="RefSeq" id="WP_318598002.1">
    <property type="nucleotide sequence ID" value="NZ_JAWSTH010000037.1"/>
</dbReference>
<evidence type="ECO:0000259" key="1">
    <source>
        <dbReference type="PROSITE" id="PS51384"/>
    </source>
</evidence>
<dbReference type="Pfam" id="PF08021">
    <property type="entry name" value="FAD_binding_9"/>
    <property type="match status" value="1"/>
</dbReference>
<gene>
    <name evidence="2" type="ORF">R7226_15020</name>
</gene>
<dbReference type="InterPro" id="IPR013113">
    <property type="entry name" value="SIP_FAD-bd"/>
</dbReference>
<dbReference type="InterPro" id="IPR039261">
    <property type="entry name" value="FNR_nucleotide-bd"/>
</dbReference>
<dbReference type="Pfam" id="PF04954">
    <property type="entry name" value="SIP"/>
    <property type="match status" value="1"/>
</dbReference>
<dbReference type="PROSITE" id="PS51384">
    <property type="entry name" value="FAD_FR"/>
    <property type="match status" value="1"/>
</dbReference>
<name>A0ABU4HQU0_9ACTN</name>
<sequence length="273" mass="29763">MSTPAATPSRRRPPARPFPLRTGVAEVRTVTTLTPRMVRIAFHTPSLADFPVEQPGEIVTLIWPHDGADVILPADGWRFPPGGEQQHARNYTVRRHDPAAALLEVDFVTHGDHGVAARWAAAARPGDRLGYAGPRFHWHHEHADGAAWTLLVADETGLPALAAIAESLPAFQRAIALVEVADASERQPLHSSCRLDVHWVHRDGAGPGESLALADAVRAVALPDGGGRVWGAGESGVMRAVRDHLRDERGIAREQMSVLGYWKHDTTKDWIDE</sequence>
<evidence type="ECO:0000313" key="3">
    <source>
        <dbReference type="Proteomes" id="UP001284601"/>
    </source>
</evidence>
<proteinExistence type="predicted"/>
<accession>A0ABU4HQU0</accession>
<comment type="caution">
    <text evidence="2">The sequence shown here is derived from an EMBL/GenBank/DDBJ whole genome shotgun (WGS) entry which is preliminary data.</text>
</comment>
<dbReference type="Gene3D" id="2.40.30.10">
    <property type="entry name" value="Translation factors"/>
    <property type="match status" value="1"/>
</dbReference>
<dbReference type="InterPro" id="IPR039374">
    <property type="entry name" value="SIP_fam"/>
</dbReference>
<dbReference type="CDD" id="cd06193">
    <property type="entry name" value="siderophore_interacting"/>
    <property type="match status" value="1"/>
</dbReference>